<dbReference type="Pfam" id="PF00107">
    <property type="entry name" value="ADH_zinc_N"/>
    <property type="match status" value="1"/>
</dbReference>
<evidence type="ECO:0000313" key="5">
    <source>
        <dbReference type="Proteomes" id="UP001597483"/>
    </source>
</evidence>
<evidence type="ECO:0000259" key="3">
    <source>
        <dbReference type="Pfam" id="PF08240"/>
    </source>
</evidence>
<keyword evidence="1" id="KW-0560">Oxidoreductase</keyword>
<dbReference type="PANTHER" id="PTHR43189">
    <property type="entry name" value="ZINC-TYPE ALCOHOL DEHYDROGENASE-LIKE PROTEIN C1198.01-RELATED"/>
    <property type="match status" value="1"/>
</dbReference>
<evidence type="ECO:0000259" key="2">
    <source>
        <dbReference type="Pfam" id="PF00107"/>
    </source>
</evidence>
<accession>A0ABW5H7E9</accession>
<dbReference type="EMBL" id="JBHUKS010000011">
    <property type="protein sequence ID" value="MFD2469045.1"/>
    <property type="molecule type" value="Genomic_DNA"/>
</dbReference>
<dbReference type="Gene3D" id="3.40.50.720">
    <property type="entry name" value="NAD(P)-binding Rossmann-like Domain"/>
    <property type="match status" value="1"/>
</dbReference>
<reference evidence="5" key="1">
    <citation type="journal article" date="2019" name="Int. J. Syst. Evol. Microbiol.">
        <title>The Global Catalogue of Microorganisms (GCM) 10K type strain sequencing project: providing services to taxonomists for standard genome sequencing and annotation.</title>
        <authorList>
            <consortium name="The Broad Institute Genomics Platform"/>
            <consortium name="The Broad Institute Genome Sequencing Center for Infectious Disease"/>
            <person name="Wu L."/>
            <person name="Ma J."/>
        </authorList>
    </citation>
    <scope>NUCLEOTIDE SEQUENCE [LARGE SCALE GENOMIC DNA]</scope>
    <source>
        <strain evidence="5">CGMCC 4.7641</strain>
    </source>
</reference>
<feature type="domain" description="Alcohol dehydrogenase-like N-terminal" evidence="3">
    <location>
        <begin position="22"/>
        <end position="136"/>
    </location>
</feature>
<dbReference type="PANTHER" id="PTHR43189:SF1">
    <property type="entry name" value="ZINC-TYPE ALCOHOL DEHYDROGENASE-LIKE PROTEIN C1198.01"/>
    <property type="match status" value="1"/>
</dbReference>
<dbReference type="InterPro" id="IPR013149">
    <property type="entry name" value="ADH-like_C"/>
</dbReference>
<gene>
    <name evidence="4" type="ORF">ACFSVL_16780</name>
</gene>
<dbReference type="Pfam" id="PF08240">
    <property type="entry name" value="ADH_N"/>
    <property type="match status" value="1"/>
</dbReference>
<proteinExistence type="predicted"/>
<dbReference type="SUPFAM" id="SSF50129">
    <property type="entry name" value="GroES-like"/>
    <property type="match status" value="1"/>
</dbReference>
<sequence>MRAAVLRNGKLVVDEVAEPPLGPGQLKVRPIAVGICGSDLSAWQHTSEFLRAHADTGMTGEMFDPDQDLVLGHEFTAEVLETGDGVRDYQPGQKLVVLPAVVDPHGEPHTLGYCTDYPGGLAEHVVVQAYGHLTIPESVSPVHAAVTEPMATGVNAVLRAGTTSDDGAIVTGCGPVGLGSIVELVHRGVRPIVASDPSERRRRMAAACGATAVVDPTDEDPVEVWRAHARSGALLHVFEASGARGLLDRLMAAAPRFTRILIVGAGMVPDPIRPVVGILKNVSLEFVGGPGLGETGYQAFDMMFDHIVAGRFDPASIVTGYAGLDSVGAVFEALRPQDSHRIDHVKVLVRHDITEPGILVA</sequence>
<keyword evidence="5" id="KW-1185">Reference proteome</keyword>
<dbReference type="Proteomes" id="UP001597483">
    <property type="component" value="Unassembled WGS sequence"/>
</dbReference>
<dbReference type="InterPro" id="IPR011032">
    <property type="entry name" value="GroES-like_sf"/>
</dbReference>
<dbReference type="Gene3D" id="3.90.180.10">
    <property type="entry name" value="Medium-chain alcohol dehydrogenases, catalytic domain"/>
    <property type="match status" value="1"/>
</dbReference>
<organism evidence="4 5">
    <name type="scientific">Amycolatopsis silviterrae</name>
    <dbReference type="NCBI Taxonomy" id="1656914"/>
    <lineage>
        <taxon>Bacteria</taxon>
        <taxon>Bacillati</taxon>
        <taxon>Actinomycetota</taxon>
        <taxon>Actinomycetes</taxon>
        <taxon>Pseudonocardiales</taxon>
        <taxon>Pseudonocardiaceae</taxon>
        <taxon>Amycolatopsis</taxon>
    </lineage>
</organism>
<protein>
    <submittedName>
        <fullName evidence="4">Alcohol dehydrogenase catalytic domain-containing protein</fullName>
    </submittedName>
</protein>
<name>A0ABW5H7E9_9PSEU</name>
<comment type="caution">
    <text evidence="4">The sequence shown here is derived from an EMBL/GenBank/DDBJ whole genome shotgun (WGS) entry which is preliminary data.</text>
</comment>
<dbReference type="RefSeq" id="WP_378305124.1">
    <property type="nucleotide sequence ID" value="NZ_JBHUKS010000011.1"/>
</dbReference>
<feature type="domain" description="Alcohol dehydrogenase-like C-terminal" evidence="2">
    <location>
        <begin position="175"/>
        <end position="285"/>
    </location>
</feature>
<dbReference type="SUPFAM" id="SSF51735">
    <property type="entry name" value="NAD(P)-binding Rossmann-fold domains"/>
    <property type="match status" value="1"/>
</dbReference>
<evidence type="ECO:0000256" key="1">
    <source>
        <dbReference type="ARBA" id="ARBA00023002"/>
    </source>
</evidence>
<evidence type="ECO:0000313" key="4">
    <source>
        <dbReference type="EMBL" id="MFD2469045.1"/>
    </source>
</evidence>
<dbReference type="InterPro" id="IPR036291">
    <property type="entry name" value="NAD(P)-bd_dom_sf"/>
</dbReference>
<dbReference type="InterPro" id="IPR013154">
    <property type="entry name" value="ADH-like_N"/>
</dbReference>